<evidence type="ECO:0000313" key="4">
    <source>
        <dbReference type="EMBL" id="KAA0912250.1"/>
    </source>
</evidence>
<dbReference type="SUPFAM" id="SSF53756">
    <property type="entry name" value="UDP-Glycosyltransferase/glycogen phosphorylase"/>
    <property type="match status" value="1"/>
</dbReference>
<reference evidence="4 5" key="1">
    <citation type="submission" date="2019-07" db="EMBL/GenBank/DDBJ databases">
        <title>Aquicoccus porphyridii gen. nov., sp. nov., isolated from a small marine red alga, Porphyridium marinum.</title>
        <authorList>
            <person name="Liu L."/>
        </authorList>
    </citation>
    <scope>NUCLEOTIDE SEQUENCE [LARGE SCALE GENOMIC DNA]</scope>
    <source>
        <strain evidence="4 5">L1 8-17</strain>
    </source>
</reference>
<sequence length="404" mass="45895">MSRPVIVFAGSVYPGQLGLLCEYLRREKLAESYFLTTPGYTQANSHRVPNLIPFQPDGKIVGPQSYYYSSKVERSARISRGLLAALLELRKKTRIDVIVTHSLWGAPHFLYNEIDAAIVSYIEFPSYEAHGWDPDYPPNLAQRLGDRNTEMLHFHQVLKSDLTIVPSAHSKAMFPTELHGKIEVQFEGFEITPPPQPEHAPDKPFTIGFAARDLSNAKGIDIYMRLADRLIGEGLDARFVAIGDPDASTYGYEQQWVNHHYGGKVKNFRDHALRLYPRAERIEFPGKLPYDRFASLIGEVDLFLYPLRFGVANWGLMEILARGGCVIAPDRGYASELIIDDVNGCLLPDDDDKWIEMIKALKDDPERRARYSKAARKTGRSFHISAVAPRYLRLFRQAMNARKR</sequence>
<dbReference type="PANTHER" id="PTHR46401">
    <property type="entry name" value="GLYCOSYLTRANSFERASE WBBK-RELATED"/>
    <property type="match status" value="1"/>
</dbReference>
<dbReference type="EMBL" id="VINQ01000015">
    <property type="protein sequence ID" value="KAA0912250.1"/>
    <property type="molecule type" value="Genomic_DNA"/>
</dbReference>
<dbReference type="GO" id="GO:0016757">
    <property type="term" value="F:glycosyltransferase activity"/>
    <property type="evidence" value="ECO:0007669"/>
    <property type="project" value="InterPro"/>
</dbReference>
<feature type="domain" description="Glycosyl transferase family 4" evidence="3">
    <location>
        <begin position="46"/>
        <end position="192"/>
    </location>
</feature>
<accession>A0A5A9Z501</accession>
<dbReference type="Gene3D" id="3.40.50.2000">
    <property type="entry name" value="Glycogen Phosphorylase B"/>
    <property type="match status" value="1"/>
</dbReference>
<comment type="caution">
    <text evidence="4">The sequence shown here is derived from an EMBL/GenBank/DDBJ whole genome shotgun (WGS) entry which is preliminary data.</text>
</comment>
<dbReference type="Proteomes" id="UP000325291">
    <property type="component" value="Unassembled WGS sequence"/>
</dbReference>
<dbReference type="InterPro" id="IPR001296">
    <property type="entry name" value="Glyco_trans_1"/>
</dbReference>
<dbReference type="Pfam" id="PF12000">
    <property type="entry name" value="Glyco_trans_4_3"/>
    <property type="match status" value="1"/>
</dbReference>
<protein>
    <submittedName>
        <fullName evidence="4">Glycosyltransferase</fullName>
    </submittedName>
</protein>
<keyword evidence="1 4" id="KW-0808">Transferase</keyword>
<evidence type="ECO:0000256" key="1">
    <source>
        <dbReference type="ARBA" id="ARBA00022679"/>
    </source>
</evidence>
<evidence type="ECO:0000259" key="3">
    <source>
        <dbReference type="Pfam" id="PF12000"/>
    </source>
</evidence>
<gene>
    <name evidence="4" type="ORF">FLO80_16715</name>
</gene>
<dbReference type="GO" id="GO:0009103">
    <property type="term" value="P:lipopolysaccharide biosynthetic process"/>
    <property type="evidence" value="ECO:0007669"/>
    <property type="project" value="TreeGrafter"/>
</dbReference>
<dbReference type="InterPro" id="IPR022623">
    <property type="entry name" value="Glyco_trans_4"/>
</dbReference>
<dbReference type="AlphaFoldDB" id="A0A5A9Z501"/>
<evidence type="ECO:0000313" key="5">
    <source>
        <dbReference type="Proteomes" id="UP000325291"/>
    </source>
</evidence>
<name>A0A5A9Z501_9RHOB</name>
<evidence type="ECO:0000259" key="2">
    <source>
        <dbReference type="Pfam" id="PF00534"/>
    </source>
</evidence>
<dbReference type="Pfam" id="PF00534">
    <property type="entry name" value="Glycos_transf_1"/>
    <property type="match status" value="1"/>
</dbReference>
<feature type="domain" description="Glycosyl transferase family 1" evidence="2">
    <location>
        <begin position="199"/>
        <end position="377"/>
    </location>
</feature>
<proteinExistence type="predicted"/>
<dbReference type="RefSeq" id="WP_111367663.1">
    <property type="nucleotide sequence ID" value="NZ_VINQ01000015.1"/>
</dbReference>
<keyword evidence="5" id="KW-1185">Reference proteome</keyword>
<organism evidence="4 5">
    <name type="scientific">Aquicoccus porphyridii</name>
    <dbReference type="NCBI Taxonomy" id="1852029"/>
    <lineage>
        <taxon>Bacteria</taxon>
        <taxon>Pseudomonadati</taxon>
        <taxon>Pseudomonadota</taxon>
        <taxon>Alphaproteobacteria</taxon>
        <taxon>Rhodobacterales</taxon>
        <taxon>Paracoccaceae</taxon>
        <taxon>Aquicoccus</taxon>
    </lineage>
</organism>
<dbReference type="PANTHER" id="PTHR46401:SF2">
    <property type="entry name" value="GLYCOSYLTRANSFERASE WBBK-RELATED"/>
    <property type="match status" value="1"/>
</dbReference>